<protein>
    <submittedName>
        <fullName evidence="2">Uncharacterized protein</fullName>
    </submittedName>
</protein>
<proteinExistence type="predicted"/>
<dbReference type="WBParaSite" id="nRc.2.0.1.t18013-RA">
    <property type="protein sequence ID" value="nRc.2.0.1.t18013-RA"/>
    <property type="gene ID" value="nRc.2.0.1.g18013"/>
</dbReference>
<keyword evidence="1" id="KW-1185">Reference proteome</keyword>
<organism evidence="1 2">
    <name type="scientific">Romanomermis culicivorax</name>
    <name type="common">Nematode worm</name>
    <dbReference type="NCBI Taxonomy" id="13658"/>
    <lineage>
        <taxon>Eukaryota</taxon>
        <taxon>Metazoa</taxon>
        <taxon>Ecdysozoa</taxon>
        <taxon>Nematoda</taxon>
        <taxon>Enoplea</taxon>
        <taxon>Dorylaimia</taxon>
        <taxon>Mermithida</taxon>
        <taxon>Mermithoidea</taxon>
        <taxon>Mermithidae</taxon>
        <taxon>Romanomermis</taxon>
    </lineage>
</organism>
<accession>A0A915IVC0</accession>
<sequence length="77" mass="8801">YPNPKKFPALRAEQIHSSEIKKNPIKPIKNQEKPKFEILKMGHAAYTCLSLNNPSFTTQGKPEKCIKECLWTFNAGK</sequence>
<dbReference type="Proteomes" id="UP000887565">
    <property type="component" value="Unplaced"/>
</dbReference>
<evidence type="ECO:0000313" key="1">
    <source>
        <dbReference type="Proteomes" id="UP000887565"/>
    </source>
</evidence>
<name>A0A915IVC0_ROMCU</name>
<reference evidence="2" key="1">
    <citation type="submission" date="2022-11" db="UniProtKB">
        <authorList>
            <consortium name="WormBaseParasite"/>
        </authorList>
    </citation>
    <scope>IDENTIFICATION</scope>
</reference>
<evidence type="ECO:0000313" key="2">
    <source>
        <dbReference type="WBParaSite" id="nRc.2.0.1.t18013-RA"/>
    </source>
</evidence>
<dbReference type="AlphaFoldDB" id="A0A915IVC0"/>